<evidence type="ECO:0000313" key="3">
    <source>
        <dbReference type="Proteomes" id="UP000324897"/>
    </source>
</evidence>
<keyword evidence="1" id="KW-0472">Membrane</keyword>
<accession>A0A5J9SN82</accession>
<comment type="caution">
    <text evidence="2">The sequence shown here is derived from an EMBL/GenBank/DDBJ whole genome shotgun (WGS) entry which is preliminary data.</text>
</comment>
<dbReference type="Proteomes" id="UP000324897">
    <property type="component" value="Unassembled WGS sequence"/>
</dbReference>
<protein>
    <recommendedName>
        <fullName evidence="4">DUF4220 domain-containing protein</fullName>
    </recommendedName>
</protein>
<proteinExistence type="predicted"/>
<feature type="transmembrane region" description="Helical" evidence="1">
    <location>
        <begin position="78"/>
        <end position="103"/>
    </location>
</feature>
<dbReference type="AlphaFoldDB" id="A0A5J9SN82"/>
<gene>
    <name evidence="2" type="ORF">EJB05_54157</name>
</gene>
<name>A0A5J9SN82_9POAL</name>
<feature type="non-terminal residue" evidence="2">
    <location>
        <position position="1"/>
    </location>
</feature>
<evidence type="ECO:0000313" key="2">
    <source>
        <dbReference type="EMBL" id="TVU00420.1"/>
    </source>
</evidence>
<keyword evidence="1" id="KW-0812">Transmembrane</keyword>
<evidence type="ECO:0000256" key="1">
    <source>
        <dbReference type="SAM" id="Phobius"/>
    </source>
</evidence>
<feature type="transmembrane region" description="Helical" evidence="1">
    <location>
        <begin position="124"/>
        <end position="141"/>
    </location>
</feature>
<sequence length="154" mass="16831">MEVDEPTKATILLAMVAIHAPVLLMLLSRRRRRSGDPVLRTVLWGVSAIYSPLMSYVLSYLSTYISSKKDNDSNKAAVLVAIVLIQFLMAKADMAALAVAAVASPAAGDDNINSLKIRPSMENLVYTFWVAGLVVYSIFFVNNGEELRRVALAI</sequence>
<reference evidence="2 3" key="1">
    <citation type="journal article" date="2019" name="Sci. Rep.">
        <title>A high-quality genome of Eragrostis curvula grass provides insights into Poaceae evolution and supports new strategies to enhance forage quality.</title>
        <authorList>
            <person name="Carballo J."/>
            <person name="Santos B.A.C.M."/>
            <person name="Zappacosta D."/>
            <person name="Garbus I."/>
            <person name="Selva J.P."/>
            <person name="Gallo C.A."/>
            <person name="Diaz A."/>
            <person name="Albertini E."/>
            <person name="Caccamo M."/>
            <person name="Echenique V."/>
        </authorList>
    </citation>
    <scope>NUCLEOTIDE SEQUENCE [LARGE SCALE GENOMIC DNA]</scope>
    <source>
        <strain evidence="3">cv. Victoria</strain>
        <tissue evidence="2">Leaf</tissue>
    </source>
</reference>
<dbReference type="EMBL" id="RWGY01000592">
    <property type="protein sequence ID" value="TVU00420.1"/>
    <property type="molecule type" value="Genomic_DNA"/>
</dbReference>
<evidence type="ECO:0008006" key="4">
    <source>
        <dbReference type="Google" id="ProtNLM"/>
    </source>
</evidence>
<keyword evidence="1" id="KW-1133">Transmembrane helix</keyword>
<feature type="transmembrane region" description="Helical" evidence="1">
    <location>
        <begin position="38"/>
        <end position="58"/>
    </location>
</feature>
<feature type="transmembrane region" description="Helical" evidence="1">
    <location>
        <begin position="6"/>
        <end position="26"/>
    </location>
</feature>
<organism evidence="2 3">
    <name type="scientific">Eragrostis curvula</name>
    <name type="common">weeping love grass</name>
    <dbReference type="NCBI Taxonomy" id="38414"/>
    <lineage>
        <taxon>Eukaryota</taxon>
        <taxon>Viridiplantae</taxon>
        <taxon>Streptophyta</taxon>
        <taxon>Embryophyta</taxon>
        <taxon>Tracheophyta</taxon>
        <taxon>Spermatophyta</taxon>
        <taxon>Magnoliopsida</taxon>
        <taxon>Liliopsida</taxon>
        <taxon>Poales</taxon>
        <taxon>Poaceae</taxon>
        <taxon>PACMAD clade</taxon>
        <taxon>Chloridoideae</taxon>
        <taxon>Eragrostideae</taxon>
        <taxon>Eragrostidinae</taxon>
        <taxon>Eragrostis</taxon>
    </lineage>
</organism>
<keyword evidence="3" id="KW-1185">Reference proteome</keyword>
<dbReference type="Gramene" id="TVU00420">
    <property type="protein sequence ID" value="TVU00420"/>
    <property type="gene ID" value="EJB05_54157"/>
</dbReference>